<evidence type="ECO:0000256" key="1">
    <source>
        <dbReference type="ARBA" id="ARBA00004651"/>
    </source>
</evidence>
<evidence type="ECO:0000313" key="9">
    <source>
        <dbReference type="Proteomes" id="UP000306113"/>
    </source>
</evidence>
<dbReference type="InterPro" id="IPR050833">
    <property type="entry name" value="Poly_Biosynth_Transport"/>
</dbReference>
<name>A0A4S3MBM2_9RHOB</name>
<dbReference type="OrthoDB" id="9770347at2"/>
<dbReference type="PANTHER" id="PTHR30250">
    <property type="entry name" value="PST FAMILY PREDICTED COLANIC ACID TRANSPORTER"/>
    <property type="match status" value="1"/>
</dbReference>
<protein>
    <submittedName>
        <fullName evidence="8">Polysaccharide biosynthesis protein</fullName>
    </submittedName>
</protein>
<keyword evidence="4 7" id="KW-0812">Transmembrane</keyword>
<feature type="transmembrane region" description="Helical" evidence="7">
    <location>
        <begin position="162"/>
        <end position="189"/>
    </location>
</feature>
<feature type="transmembrane region" description="Helical" evidence="7">
    <location>
        <begin position="288"/>
        <end position="311"/>
    </location>
</feature>
<keyword evidence="6 7" id="KW-0472">Membrane</keyword>
<proteinExistence type="inferred from homology"/>
<evidence type="ECO:0000313" key="8">
    <source>
        <dbReference type="EMBL" id="THD74755.1"/>
    </source>
</evidence>
<dbReference type="EMBL" id="SSMD01000003">
    <property type="protein sequence ID" value="THD74755.1"/>
    <property type="molecule type" value="Genomic_DNA"/>
</dbReference>
<comment type="caution">
    <text evidence="8">The sequence shown here is derived from an EMBL/GenBank/DDBJ whole genome shotgun (WGS) entry which is preliminary data.</text>
</comment>
<dbReference type="Pfam" id="PF13440">
    <property type="entry name" value="Polysacc_synt_3"/>
    <property type="match status" value="1"/>
</dbReference>
<feature type="transmembrane region" description="Helical" evidence="7">
    <location>
        <begin position="382"/>
        <end position="405"/>
    </location>
</feature>
<evidence type="ECO:0000256" key="7">
    <source>
        <dbReference type="SAM" id="Phobius"/>
    </source>
</evidence>
<feature type="transmembrane region" description="Helical" evidence="7">
    <location>
        <begin position="323"/>
        <end position="346"/>
    </location>
</feature>
<keyword evidence="3" id="KW-1003">Cell membrane</keyword>
<evidence type="ECO:0000256" key="6">
    <source>
        <dbReference type="ARBA" id="ARBA00023136"/>
    </source>
</evidence>
<dbReference type="RefSeq" id="WP_136338610.1">
    <property type="nucleotide sequence ID" value="NZ_SSMD01000003.1"/>
</dbReference>
<dbReference type="GO" id="GO:0005886">
    <property type="term" value="C:plasma membrane"/>
    <property type="evidence" value="ECO:0007669"/>
    <property type="project" value="UniProtKB-SubCell"/>
</dbReference>
<dbReference type="AlphaFoldDB" id="A0A4S3MBM2"/>
<keyword evidence="9" id="KW-1185">Reference proteome</keyword>
<evidence type="ECO:0000256" key="4">
    <source>
        <dbReference type="ARBA" id="ARBA00022692"/>
    </source>
</evidence>
<evidence type="ECO:0000256" key="3">
    <source>
        <dbReference type="ARBA" id="ARBA00022475"/>
    </source>
</evidence>
<comment type="subcellular location">
    <subcellularLocation>
        <location evidence="1">Cell membrane</location>
        <topology evidence="1">Multi-pass membrane protein</topology>
    </subcellularLocation>
</comment>
<sequence length="412" mass="43448">MNTQFSPLGHLARSLAAYGASEIAAKGSRLFVVVAVAHSLDVGQIGLAATALAAADILKAFTENGVIQRIIAAPADRLEATCAAAHRIFWVWCLGLFGLQSLVAGAVWMATAEPLVPLLILLLAGEYLFMPGGLVQAGLAMRAGKLSRTAAIAGSQIVLSNILAVVLTLAWPSALALILPRLLTAPYWLIAMRRLQPWRRNPEVRPAELGPFLSYGWAVLGVEIVKALRMQADKLVVGLLLGTEALGVYFMAFNAGLSIASSFSVAFANVLFPHLCNATDRAGALRQGVLLSMGLITPVVLAQAALAPIYVPLLLGADWADHAGIVSVLCLAAIPTLLWTSAAGWLRSNDRPQTEFTVTTLLTVLLVLNTVVMAPHGLMPIAIGYVVLTSVVLTIASLPALIFAFSRPMVTA</sequence>
<feature type="transmembrane region" description="Helical" evidence="7">
    <location>
        <begin position="88"/>
        <end position="109"/>
    </location>
</feature>
<evidence type="ECO:0000256" key="5">
    <source>
        <dbReference type="ARBA" id="ARBA00022989"/>
    </source>
</evidence>
<gene>
    <name evidence="8" type="ORF">E7681_07250</name>
</gene>
<dbReference type="Proteomes" id="UP000306113">
    <property type="component" value="Unassembled WGS sequence"/>
</dbReference>
<keyword evidence="5 7" id="KW-1133">Transmembrane helix</keyword>
<accession>A0A4S3MBM2</accession>
<dbReference type="PANTHER" id="PTHR30250:SF10">
    <property type="entry name" value="LIPOPOLYSACCHARIDE BIOSYNTHESIS PROTEIN WZXC"/>
    <property type="match status" value="1"/>
</dbReference>
<feature type="transmembrane region" description="Helical" evidence="7">
    <location>
        <begin position="115"/>
        <end position="141"/>
    </location>
</feature>
<organism evidence="8 9">
    <name type="scientific">Thalassobius vesicularis</name>
    <dbReference type="NCBI Taxonomy" id="1294297"/>
    <lineage>
        <taxon>Bacteria</taxon>
        <taxon>Pseudomonadati</taxon>
        <taxon>Pseudomonadota</taxon>
        <taxon>Alphaproteobacteria</taxon>
        <taxon>Rhodobacterales</taxon>
        <taxon>Roseobacteraceae</taxon>
        <taxon>Thalassovita</taxon>
    </lineage>
</organism>
<reference evidence="8 9" key="1">
    <citation type="submission" date="2019-04" db="EMBL/GenBank/DDBJ databases">
        <title>Draft genome sequence of Youngimonas vesicularis.</title>
        <authorList>
            <person name="Hameed A."/>
        </authorList>
    </citation>
    <scope>NUCLEOTIDE SEQUENCE [LARGE SCALE GENOMIC DNA]</scope>
    <source>
        <strain evidence="8 9">CC-AMW-E</strain>
    </source>
</reference>
<feature type="transmembrane region" description="Helical" evidence="7">
    <location>
        <begin position="358"/>
        <end position="376"/>
    </location>
</feature>
<evidence type="ECO:0000256" key="2">
    <source>
        <dbReference type="ARBA" id="ARBA00007430"/>
    </source>
</evidence>
<comment type="similarity">
    <text evidence="2">Belongs to the polysaccharide synthase family.</text>
</comment>